<dbReference type="Proteomes" id="UP000648257">
    <property type="component" value="Unassembled WGS sequence"/>
</dbReference>
<keyword evidence="1" id="KW-0472">Membrane</keyword>
<feature type="domain" description="Thioredoxin" evidence="2">
    <location>
        <begin position="37"/>
        <end position="177"/>
    </location>
</feature>
<dbReference type="Pfam" id="PF08534">
    <property type="entry name" value="Redoxin"/>
    <property type="match status" value="1"/>
</dbReference>
<organism evidence="3 4">
    <name type="scientific">Undibacterium seohonense</name>
    <dbReference type="NCBI Taxonomy" id="1344950"/>
    <lineage>
        <taxon>Bacteria</taxon>
        <taxon>Pseudomonadati</taxon>
        <taxon>Pseudomonadota</taxon>
        <taxon>Betaproteobacteria</taxon>
        <taxon>Burkholderiales</taxon>
        <taxon>Oxalobacteraceae</taxon>
        <taxon>Undibacterium</taxon>
    </lineage>
</organism>
<dbReference type="PANTHER" id="PTHR42852">
    <property type="entry name" value="THIOL:DISULFIDE INTERCHANGE PROTEIN DSBE"/>
    <property type="match status" value="1"/>
</dbReference>
<dbReference type="PANTHER" id="PTHR42852:SF18">
    <property type="entry name" value="CHROMOSOME UNDETERMINED SCAFFOLD_47, WHOLE GENOME SHOTGUN SEQUENCE"/>
    <property type="match status" value="1"/>
</dbReference>
<dbReference type="SUPFAM" id="SSF52833">
    <property type="entry name" value="Thioredoxin-like"/>
    <property type="match status" value="1"/>
</dbReference>
<dbReference type="Gene3D" id="3.40.30.10">
    <property type="entry name" value="Glutaredoxin"/>
    <property type="match status" value="1"/>
</dbReference>
<evidence type="ECO:0000313" key="3">
    <source>
        <dbReference type="EMBL" id="MBC3806812.1"/>
    </source>
</evidence>
<dbReference type="RefSeq" id="WP_186921899.1">
    <property type="nucleotide sequence ID" value="NZ_JACOFW010000004.1"/>
</dbReference>
<comment type="caution">
    <text evidence="3">The sequence shown here is derived from an EMBL/GenBank/DDBJ whole genome shotgun (WGS) entry which is preliminary data.</text>
</comment>
<dbReference type="CDD" id="cd02966">
    <property type="entry name" value="TlpA_like_family"/>
    <property type="match status" value="1"/>
</dbReference>
<dbReference type="InterPro" id="IPR013740">
    <property type="entry name" value="Redoxin"/>
</dbReference>
<evidence type="ECO:0000259" key="2">
    <source>
        <dbReference type="PROSITE" id="PS51352"/>
    </source>
</evidence>
<accession>A0ABR6X1M3</accession>
<evidence type="ECO:0000256" key="1">
    <source>
        <dbReference type="SAM" id="Phobius"/>
    </source>
</evidence>
<feature type="transmembrane region" description="Helical" evidence="1">
    <location>
        <begin position="18"/>
        <end position="37"/>
    </location>
</feature>
<sequence length="179" mass="19988">MTATPQDQQQQPKTSSKFIVLVAIVAVIALIFGYQALNAKPGAPKLDFTNIQGKTIDQQSLQGKVYMVNFWATSCATCIKEMPQMIASYEKFRAQGLEFFAVAMSYDPPNYVLNFTETRQLPFQVVLDHQGKIAQAFGDVKLTPTTFVIDKQGKIIKRYVGEPSFDELNQLLATELAKI</sequence>
<dbReference type="InterPro" id="IPR036249">
    <property type="entry name" value="Thioredoxin-like_sf"/>
</dbReference>
<protein>
    <submittedName>
        <fullName evidence="3">TlpA family protein disulfide reductase</fullName>
    </submittedName>
</protein>
<proteinExistence type="predicted"/>
<dbReference type="InterPro" id="IPR050553">
    <property type="entry name" value="Thioredoxin_ResA/DsbE_sf"/>
</dbReference>
<keyword evidence="1" id="KW-0812">Transmembrane</keyword>
<keyword evidence="4" id="KW-1185">Reference proteome</keyword>
<dbReference type="EMBL" id="JACOFW010000004">
    <property type="protein sequence ID" value="MBC3806812.1"/>
    <property type="molecule type" value="Genomic_DNA"/>
</dbReference>
<name>A0ABR6X1M3_9BURK</name>
<reference evidence="3 4" key="1">
    <citation type="submission" date="2020-08" db="EMBL/GenBank/DDBJ databases">
        <title>Novel species isolated from subtropical streams in China.</title>
        <authorList>
            <person name="Lu H."/>
        </authorList>
    </citation>
    <scope>NUCLEOTIDE SEQUENCE [LARGE SCALE GENOMIC DNA]</scope>
    <source>
        <strain evidence="3 4">KACC 16656</strain>
    </source>
</reference>
<dbReference type="InterPro" id="IPR013766">
    <property type="entry name" value="Thioredoxin_domain"/>
</dbReference>
<dbReference type="PROSITE" id="PS51352">
    <property type="entry name" value="THIOREDOXIN_2"/>
    <property type="match status" value="1"/>
</dbReference>
<evidence type="ECO:0000313" key="4">
    <source>
        <dbReference type="Proteomes" id="UP000648257"/>
    </source>
</evidence>
<gene>
    <name evidence="3" type="ORF">H8K52_05555</name>
</gene>
<keyword evidence="1" id="KW-1133">Transmembrane helix</keyword>